<organism evidence="2 3">
    <name type="scientific">Lasiosphaeria hispida</name>
    <dbReference type="NCBI Taxonomy" id="260671"/>
    <lineage>
        <taxon>Eukaryota</taxon>
        <taxon>Fungi</taxon>
        <taxon>Dikarya</taxon>
        <taxon>Ascomycota</taxon>
        <taxon>Pezizomycotina</taxon>
        <taxon>Sordariomycetes</taxon>
        <taxon>Sordariomycetidae</taxon>
        <taxon>Sordariales</taxon>
        <taxon>Lasiosphaeriaceae</taxon>
        <taxon>Lasiosphaeria</taxon>
    </lineage>
</organism>
<keyword evidence="3" id="KW-1185">Reference proteome</keyword>
<dbReference type="Pfam" id="PF06985">
    <property type="entry name" value="HET"/>
    <property type="match status" value="1"/>
</dbReference>
<dbReference type="PANTHER" id="PTHR33112">
    <property type="entry name" value="DOMAIN PROTEIN, PUTATIVE-RELATED"/>
    <property type="match status" value="1"/>
</dbReference>
<feature type="domain" description="Heterokaryon incompatibility" evidence="1">
    <location>
        <begin position="187"/>
        <end position="337"/>
    </location>
</feature>
<comment type="caution">
    <text evidence="2">The sequence shown here is derived from an EMBL/GenBank/DDBJ whole genome shotgun (WGS) entry which is preliminary data.</text>
</comment>
<dbReference type="EMBL" id="JAUIQD010000004">
    <property type="protein sequence ID" value="KAK3352525.1"/>
    <property type="molecule type" value="Genomic_DNA"/>
</dbReference>
<reference evidence="2" key="2">
    <citation type="submission" date="2023-06" db="EMBL/GenBank/DDBJ databases">
        <authorList>
            <consortium name="Lawrence Berkeley National Laboratory"/>
            <person name="Haridas S."/>
            <person name="Hensen N."/>
            <person name="Bonometti L."/>
            <person name="Westerberg I."/>
            <person name="Brannstrom I.O."/>
            <person name="Guillou S."/>
            <person name="Cros-Aarteil S."/>
            <person name="Calhoun S."/>
            <person name="Kuo A."/>
            <person name="Mondo S."/>
            <person name="Pangilinan J."/>
            <person name="Riley R."/>
            <person name="Labutti K."/>
            <person name="Andreopoulos B."/>
            <person name="Lipzen A."/>
            <person name="Chen C."/>
            <person name="Yanf M."/>
            <person name="Daum C."/>
            <person name="Ng V."/>
            <person name="Clum A."/>
            <person name="Steindorff A."/>
            <person name="Ohm R."/>
            <person name="Martin F."/>
            <person name="Silar P."/>
            <person name="Natvig D."/>
            <person name="Lalanne C."/>
            <person name="Gautier V."/>
            <person name="Ament-Velasquez S.L."/>
            <person name="Kruys A."/>
            <person name="Hutchinson M.I."/>
            <person name="Powell A.J."/>
            <person name="Barry K."/>
            <person name="Miller A.N."/>
            <person name="Grigoriev I.V."/>
            <person name="Debuchy R."/>
            <person name="Gladieux P."/>
            <person name="Thoren M.H."/>
            <person name="Johannesson H."/>
        </authorList>
    </citation>
    <scope>NUCLEOTIDE SEQUENCE</scope>
    <source>
        <strain evidence="2">CBS 955.72</strain>
    </source>
</reference>
<protein>
    <submittedName>
        <fullName evidence="2">Heterokaryon incompatibility protein-domain-containing protein</fullName>
    </submittedName>
</protein>
<proteinExistence type="predicted"/>
<dbReference type="PANTHER" id="PTHR33112:SF12">
    <property type="entry name" value="HETEROKARYON INCOMPATIBILITY DOMAIN-CONTAINING PROTEIN"/>
    <property type="match status" value="1"/>
</dbReference>
<evidence type="ECO:0000313" key="2">
    <source>
        <dbReference type="EMBL" id="KAK3352525.1"/>
    </source>
</evidence>
<evidence type="ECO:0000313" key="3">
    <source>
        <dbReference type="Proteomes" id="UP001275084"/>
    </source>
</evidence>
<name>A0AAJ0MDJ4_9PEZI</name>
<dbReference type="Proteomes" id="UP001275084">
    <property type="component" value="Unassembled WGS sequence"/>
</dbReference>
<evidence type="ECO:0000259" key="1">
    <source>
        <dbReference type="Pfam" id="PF06985"/>
    </source>
</evidence>
<gene>
    <name evidence="2" type="ORF">B0T25DRAFT_456495</name>
</gene>
<dbReference type="AlphaFoldDB" id="A0AAJ0MDJ4"/>
<accession>A0AAJ0MDJ4</accession>
<reference evidence="2" key="1">
    <citation type="journal article" date="2023" name="Mol. Phylogenet. Evol.">
        <title>Genome-scale phylogeny and comparative genomics of the fungal order Sordariales.</title>
        <authorList>
            <person name="Hensen N."/>
            <person name="Bonometti L."/>
            <person name="Westerberg I."/>
            <person name="Brannstrom I.O."/>
            <person name="Guillou S."/>
            <person name="Cros-Aarteil S."/>
            <person name="Calhoun S."/>
            <person name="Haridas S."/>
            <person name="Kuo A."/>
            <person name="Mondo S."/>
            <person name="Pangilinan J."/>
            <person name="Riley R."/>
            <person name="LaButti K."/>
            <person name="Andreopoulos B."/>
            <person name="Lipzen A."/>
            <person name="Chen C."/>
            <person name="Yan M."/>
            <person name="Daum C."/>
            <person name="Ng V."/>
            <person name="Clum A."/>
            <person name="Steindorff A."/>
            <person name="Ohm R.A."/>
            <person name="Martin F."/>
            <person name="Silar P."/>
            <person name="Natvig D.O."/>
            <person name="Lalanne C."/>
            <person name="Gautier V."/>
            <person name="Ament-Velasquez S.L."/>
            <person name="Kruys A."/>
            <person name="Hutchinson M.I."/>
            <person name="Powell A.J."/>
            <person name="Barry K."/>
            <person name="Miller A.N."/>
            <person name="Grigoriev I.V."/>
            <person name="Debuchy R."/>
            <person name="Gladieux P."/>
            <person name="Hiltunen Thoren M."/>
            <person name="Johannesson H."/>
        </authorList>
    </citation>
    <scope>NUCLEOTIDE SEQUENCE</scope>
    <source>
        <strain evidence="2">CBS 955.72</strain>
    </source>
</reference>
<dbReference type="InterPro" id="IPR010730">
    <property type="entry name" value="HET"/>
</dbReference>
<sequence>MSHTTAPLCPRCQEIPFAQVGSGEGMGRKQYWLGELSRVRNSPCTFCQLVNHAIFEDRRTAQPRNLNSISPETKIRVLWRNYLAPGERCGFQISAVPNVWIAISPSTQQYHALPKVMQPTHYLRPDIDAEIDCQRVSTWIRHCTAEHDDCLVLPQNRFRDRFPGLETLRLIDIPRGCLIETREALPYVALSYVWGAVSNFRLTKANKPALMRPGAIQSQEVWDALPRTISDSIILLSRLGFSYLWVDSLCLLQNDPEDLSQGVNVMDQIYEKATLTIVAASGHDANAGLPGVRIGSREAKKPFSREVLPGLSLGTYFGPDHLLSGSVYETRAWTFQEHVLSRRILYFVDKKIFFRCRQAEWLETCYDHHEPKICHINPLTEIALMKYPLYDWANMLSYYTRRTLTNQKDALRAMSGIMRRVSEKLRYPMIQGLPTGAFDRFLLFFGQNLRRRQGFPSYSWAGWSGEITIKVDSSLDQWLYGSTWIIWYRIRANDKPCPVWEGRRDTIEMPSLDDSLADSDSDTGAANGFESYGIRQPFSCAGLNLRDAPTNVEEPIVFRHKQPTPGYPILQFWTLTVHLRIGEIDVFKAKGKFFDKSGVERGSVTLDGFEETSFFESEEPFEVLVLSWETYSERKGPENGTFNVMLIEWDSNGLAERRGIGFIDMIAVKRSFQPGPEWKEIALG</sequence>